<dbReference type="EMBL" id="JAVYII010000001">
    <property type="protein sequence ID" value="MDT9591640.1"/>
    <property type="molecule type" value="Genomic_DNA"/>
</dbReference>
<evidence type="ECO:0000313" key="9">
    <source>
        <dbReference type="Proteomes" id="UP001268542"/>
    </source>
</evidence>
<feature type="transmembrane region" description="Helical" evidence="7">
    <location>
        <begin position="86"/>
        <end position="104"/>
    </location>
</feature>
<evidence type="ECO:0000256" key="1">
    <source>
        <dbReference type="ARBA" id="ARBA00004651"/>
    </source>
</evidence>
<feature type="transmembrane region" description="Helical" evidence="7">
    <location>
        <begin position="110"/>
        <end position="133"/>
    </location>
</feature>
<dbReference type="Pfam" id="PF02653">
    <property type="entry name" value="BPD_transp_2"/>
    <property type="match status" value="1"/>
</dbReference>
<feature type="transmembrane region" description="Helical" evidence="7">
    <location>
        <begin position="246"/>
        <end position="269"/>
    </location>
</feature>
<sequence>MPETSVADRPSAAPSPAAPTTRDVRSATRLLGTRESRILAVVVAVAAVAALASANDRILAVANFGLIAAVAAIGLNVAMGTTGIMSLGHGVFVGFGAFTAAVLADHGVPYFFAAVAAMAVAALASLTIGPLALRLSGLYLAVGTIGIAYVGEHLFVNLRSLTGGGAGRIVEAPVILGVEMSRDSALGGRLVTSDMKWFVLLVIVTLLVGVMVAAMQRLRWGRALNAIRDNESSAAAAGIAVTRARVMAFAISAALGGLSGALLAGYLRFLNPESFGLEQSIQYLAMVIIGGLGSVGGAVVGALLITALPTLLGELTSALGLVEEASGTSSTFNTGTLSLIAYGLVIVLVMVLAPHGIAGGFRKLGRRLRAGRAHKAAGVD</sequence>
<comment type="subcellular location">
    <subcellularLocation>
        <location evidence="1">Cell membrane</location>
        <topology evidence="1">Multi-pass membrane protein</topology>
    </subcellularLocation>
</comment>
<dbReference type="InterPro" id="IPR043428">
    <property type="entry name" value="LivM-like"/>
</dbReference>
<evidence type="ECO:0000256" key="5">
    <source>
        <dbReference type="ARBA" id="ARBA00023136"/>
    </source>
</evidence>
<keyword evidence="4 7" id="KW-1133">Transmembrane helix</keyword>
<comment type="caution">
    <text evidence="8">The sequence shown here is derived from an EMBL/GenBank/DDBJ whole genome shotgun (WGS) entry which is preliminary data.</text>
</comment>
<keyword evidence="3 7" id="KW-0812">Transmembrane</keyword>
<keyword evidence="2" id="KW-1003">Cell membrane</keyword>
<feature type="transmembrane region" description="Helical" evidence="7">
    <location>
        <begin position="38"/>
        <end position="54"/>
    </location>
</feature>
<evidence type="ECO:0000256" key="4">
    <source>
        <dbReference type="ARBA" id="ARBA00022989"/>
    </source>
</evidence>
<evidence type="ECO:0000256" key="7">
    <source>
        <dbReference type="SAM" id="Phobius"/>
    </source>
</evidence>
<protein>
    <submittedName>
        <fullName evidence="8">Branched-chain amino acid ABC transporter permease</fullName>
    </submittedName>
</protein>
<dbReference type="PANTHER" id="PTHR30482:SF5">
    <property type="entry name" value="ABC TRANSPORTER PERMEASE PROTEIN"/>
    <property type="match status" value="1"/>
</dbReference>
<accession>A0ABU3PQY7</accession>
<dbReference type="InterPro" id="IPR001851">
    <property type="entry name" value="ABC_transp_permease"/>
</dbReference>
<dbReference type="PANTHER" id="PTHR30482">
    <property type="entry name" value="HIGH-AFFINITY BRANCHED-CHAIN AMINO ACID TRANSPORT SYSTEM PERMEASE"/>
    <property type="match status" value="1"/>
</dbReference>
<feature type="transmembrane region" description="Helical" evidence="7">
    <location>
        <begin position="281"/>
        <end position="305"/>
    </location>
</feature>
<gene>
    <name evidence="8" type="ORF">RDV89_01080</name>
</gene>
<proteinExistence type="predicted"/>
<name>A0ABU3PQY7_9ACTN</name>
<organism evidence="8 9">
    <name type="scientific">Nocardioides imazamoxiresistens</name>
    <dbReference type="NCBI Taxonomy" id="3231893"/>
    <lineage>
        <taxon>Bacteria</taxon>
        <taxon>Bacillati</taxon>
        <taxon>Actinomycetota</taxon>
        <taxon>Actinomycetes</taxon>
        <taxon>Propionibacteriales</taxon>
        <taxon>Nocardioidaceae</taxon>
        <taxon>Nocardioides</taxon>
    </lineage>
</organism>
<keyword evidence="9" id="KW-1185">Reference proteome</keyword>
<feature type="compositionally biased region" description="Low complexity" evidence="6">
    <location>
        <begin position="7"/>
        <end position="21"/>
    </location>
</feature>
<evidence type="ECO:0000256" key="6">
    <source>
        <dbReference type="SAM" id="MobiDB-lite"/>
    </source>
</evidence>
<feature type="transmembrane region" description="Helical" evidence="7">
    <location>
        <begin position="197"/>
        <end position="215"/>
    </location>
</feature>
<dbReference type="RefSeq" id="WP_315730600.1">
    <property type="nucleotide sequence ID" value="NZ_JAVYII010000001.1"/>
</dbReference>
<reference evidence="8 9" key="1">
    <citation type="submission" date="2023-08" db="EMBL/GenBank/DDBJ databases">
        <title>Nocardioides seae sp. nov., a bacterium isolated from a soil.</title>
        <authorList>
            <person name="Wang X."/>
        </authorList>
    </citation>
    <scope>NUCLEOTIDE SEQUENCE [LARGE SCALE GENOMIC DNA]</scope>
    <source>
        <strain evidence="8 9">YZH12</strain>
    </source>
</reference>
<feature type="transmembrane region" description="Helical" evidence="7">
    <location>
        <begin position="60"/>
        <end position="79"/>
    </location>
</feature>
<evidence type="ECO:0000256" key="2">
    <source>
        <dbReference type="ARBA" id="ARBA00022475"/>
    </source>
</evidence>
<keyword evidence="5 7" id="KW-0472">Membrane</keyword>
<dbReference type="Proteomes" id="UP001268542">
    <property type="component" value="Unassembled WGS sequence"/>
</dbReference>
<evidence type="ECO:0000313" key="8">
    <source>
        <dbReference type="EMBL" id="MDT9591640.1"/>
    </source>
</evidence>
<feature type="transmembrane region" description="Helical" evidence="7">
    <location>
        <begin position="339"/>
        <end position="361"/>
    </location>
</feature>
<feature type="region of interest" description="Disordered" evidence="6">
    <location>
        <begin position="1"/>
        <end position="24"/>
    </location>
</feature>
<evidence type="ECO:0000256" key="3">
    <source>
        <dbReference type="ARBA" id="ARBA00022692"/>
    </source>
</evidence>
<dbReference type="CDD" id="cd06581">
    <property type="entry name" value="TM_PBP1_LivM_like"/>
    <property type="match status" value="1"/>
</dbReference>